<keyword evidence="1 5" id="KW-0597">Phosphoprotein</keyword>
<dbReference type="InterPro" id="IPR039420">
    <property type="entry name" value="WalR-like"/>
</dbReference>
<evidence type="ECO:0000256" key="5">
    <source>
        <dbReference type="PROSITE-ProRule" id="PRU00169"/>
    </source>
</evidence>
<evidence type="ECO:0000313" key="8">
    <source>
        <dbReference type="EMBL" id="MBB4924621.1"/>
    </source>
</evidence>
<dbReference type="InterPro" id="IPR000792">
    <property type="entry name" value="Tscrpt_reg_LuxR_C"/>
</dbReference>
<dbReference type="SMART" id="SM00421">
    <property type="entry name" value="HTH_LUXR"/>
    <property type="match status" value="1"/>
</dbReference>
<feature type="domain" description="Response regulatory" evidence="7">
    <location>
        <begin position="15"/>
        <end position="132"/>
    </location>
</feature>
<feature type="modified residue" description="4-aspartylphosphate" evidence="5">
    <location>
        <position position="66"/>
    </location>
</feature>
<organism evidence="8 9">
    <name type="scientific">Kitasatospora kifunensis</name>
    <name type="common">Streptomyces kifunensis</name>
    <dbReference type="NCBI Taxonomy" id="58351"/>
    <lineage>
        <taxon>Bacteria</taxon>
        <taxon>Bacillati</taxon>
        <taxon>Actinomycetota</taxon>
        <taxon>Actinomycetes</taxon>
        <taxon>Kitasatosporales</taxon>
        <taxon>Streptomycetaceae</taxon>
        <taxon>Kitasatospora</taxon>
    </lineage>
</organism>
<dbReference type="Proteomes" id="UP000540506">
    <property type="component" value="Unassembled WGS sequence"/>
</dbReference>
<keyword evidence="2" id="KW-0805">Transcription regulation</keyword>
<name>A0A7W7R3E7_KITKI</name>
<evidence type="ECO:0000256" key="1">
    <source>
        <dbReference type="ARBA" id="ARBA00022553"/>
    </source>
</evidence>
<dbReference type="PANTHER" id="PTHR43214">
    <property type="entry name" value="TWO-COMPONENT RESPONSE REGULATOR"/>
    <property type="match status" value="1"/>
</dbReference>
<dbReference type="SUPFAM" id="SSF46894">
    <property type="entry name" value="C-terminal effector domain of the bipartite response regulators"/>
    <property type="match status" value="1"/>
</dbReference>
<dbReference type="Gene3D" id="1.10.10.10">
    <property type="entry name" value="Winged helix-like DNA-binding domain superfamily/Winged helix DNA-binding domain"/>
    <property type="match status" value="1"/>
</dbReference>
<sequence>MERTDQNVATRPVQRAVVVDPWPLLRDAVAGLLTDAEAARVVGTARSDAEGWELCRTLGPDLVITDADLLAPGDGIRLGRRLRSLARPPQVLVYSGSNEPSVVVECLGGAADCFVHRSAEPELLVSAVRGLAGGRPVWFVGEQGRDAPARGDLVDGALLRAMTSREQEVLGLLLRRYSNEEIAGELCLARQTVKNYVSSVLQKLELSSRRELYSQVPARAA</sequence>
<dbReference type="Gene3D" id="3.40.50.2300">
    <property type="match status" value="1"/>
</dbReference>
<keyword evidence="3 8" id="KW-0238">DNA-binding</keyword>
<dbReference type="Pfam" id="PF00196">
    <property type="entry name" value="GerE"/>
    <property type="match status" value="1"/>
</dbReference>
<dbReference type="InterPro" id="IPR016032">
    <property type="entry name" value="Sig_transdc_resp-reg_C-effctor"/>
</dbReference>
<dbReference type="InterPro" id="IPR011006">
    <property type="entry name" value="CheY-like_superfamily"/>
</dbReference>
<dbReference type="CDD" id="cd17535">
    <property type="entry name" value="REC_NarL-like"/>
    <property type="match status" value="1"/>
</dbReference>
<dbReference type="InterPro" id="IPR058245">
    <property type="entry name" value="NreC/VraR/RcsB-like_REC"/>
</dbReference>
<keyword evidence="9" id="KW-1185">Reference proteome</keyword>
<dbReference type="PRINTS" id="PR00038">
    <property type="entry name" value="HTHLUXR"/>
</dbReference>
<keyword evidence="4" id="KW-0804">Transcription</keyword>
<dbReference type="GO" id="GO:0003677">
    <property type="term" value="F:DNA binding"/>
    <property type="evidence" value="ECO:0007669"/>
    <property type="project" value="UniProtKB-KW"/>
</dbReference>
<dbReference type="AlphaFoldDB" id="A0A7W7R3E7"/>
<dbReference type="SUPFAM" id="SSF52172">
    <property type="entry name" value="CheY-like"/>
    <property type="match status" value="1"/>
</dbReference>
<evidence type="ECO:0000259" key="6">
    <source>
        <dbReference type="PROSITE" id="PS50043"/>
    </source>
</evidence>
<dbReference type="GO" id="GO:0006355">
    <property type="term" value="P:regulation of DNA-templated transcription"/>
    <property type="evidence" value="ECO:0007669"/>
    <property type="project" value="InterPro"/>
</dbReference>
<dbReference type="EMBL" id="JACHJV010000001">
    <property type="protein sequence ID" value="MBB4924621.1"/>
    <property type="molecule type" value="Genomic_DNA"/>
</dbReference>
<reference evidence="8 9" key="1">
    <citation type="submission" date="2020-08" db="EMBL/GenBank/DDBJ databases">
        <title>Sequencing the genomes of 1000 actinobacteria strains.</title>
        <authorList>
            <person name="Klenk H.-P."/>
        </authorList>
    </citation>
    <scope>NUCLEOTIDE SEQUENCE [LARGE SCALE GENOMIC DNA]</scope>
    <source>
        <strain evidence="8 9">DSM 41654</strain>
    </source>
</reference>
<protein>
    <submittedName>
        <fullName evidence="8">DNA-binding NarL/FixJ family response regulator</fullName>
    </submittedName>
</protein>
<evidence type="ECO:0000259" key="7">
    <source>
        <dbReference type="PROSITE" id="PS50110"/>
    </source>
</evidence>
<dbReference type="CDD" id="cd06170">
    <property type="entry name" value="LuxR_C_like"/>
    <property type="match status" value="1"/>
</dbReference>
<evidence type="ECO:0000256" key="2">
    <source>
        <dbReference type="ARBA" id="ARBA00023015"/>
    </source>
</evidence>
<evidence type="ECO:0000313" key="9">
    <source>
        <dbReference type="Proteomes" id="UP000540506"/>
    </source>
</evidence>
<dbReference type="GO" id="GO:0000160">
    <property type="term" value="P:phosphorelay signal transduction system"/>
    <property type="evidence" value="ECO:0007669"/>
    <property type="project" value="InterPro"/>
</dbReference>
<comment type="caution">
    <text evidence="8">The sequence shown here is derived from an EMBL/GenBank/DDBJ whole genome shotgun (WGS) entry which is preliminary data.</text>
</comment>
<gene>
    <name evidence="8" type="ORF">FHR34_003614</name>
</gene>
<dbReference type="InterPro" id="IPR036388">
    <property type="entry name" value="WH-like_DNA-bd_sf"/>
</dbReference>
<dbReference type="InterPro" id="IPR001789">
    <property type="entry name" value="Sig_transdc_resp-reg_receiver"/>
</dbReference>
<evidence type="ECO:0000256" key="4">
    <source>
        <dbReference type="ARBA" id="ARBA00023163"/>
    </source>
</evidence>
<accession>A0A7W7R3E7</accession>
<dbReference type="PANTHER" id="PTHR43214:SF41">
    <property type="entry name" value="NITRATE_NITRITE RESPONSE REGULATOR PROTEIN NARP"/>
    <property type="match status" value="1"/>
</dbReference>
<evidence type="ECO:0000256" key="3">
    <source>
        <dbReference type="ARBA" id="ARBA00023125"/>
    </source>
</evidence>
<dbReference type="PROSITE" id="PS50043">
    <property type="entry name" value="HTH_LUXR_2"/>
    <property type="match status" value="1"/>
</dbReference>
<dbReference type="RefSeq" id="WP_184936545.1">
    <property type="nucleotide sequence ID" value="NZ_JACHJV010000001.1"/>
</dbReference>
<dbReference type="SMART" id="SM00448">
    <property type="entry name" value="REC"/>
    <property type="match status" value="1"/>
</dbReference>
<dbReference type="PROSITE" id="PS50110">
    <property type="entry name" value="RESPONSE_REGULATORY"/>
    <property type="match status" value="1"/>
</dbReference>
<feature type="domain" description="HTH luxR-type" evidence="6">
    <location>
        <begin position="155"/>
        <end position="220"/>
    </location>
</feature>
<proteinExistence type="predicted"/>
<dbReference type="Pfam" id="PF00072">
    <property type="entry name" value="Response_reg"/>
    <property type="match status" value="1"/>
</dbReference>